<evidence type="ECO:0000259" key="1">
    <source>
        <dbReference type="Pfam" id="PF07238"/>
    </source>
</evidence>
<dbReference type="STRING" id="1817772.A2527_13330"/>
<protein>
    <recommendedName>
        <fullName evidence="1">PilZ domain-containing protein</fullName>
    </recommendedName>
</protein>
<sequence>MLSVKGYFRQGQIVLDGEVRDLPNKAQVLISFPNQVGNLVLFNTKFDEISARRGRRQSIRHATKGNITLVEKNPSREQIIQAELIDASYGGISFTSSHLFVENTVLQVGFADPTKPANILIEFDLEIRAVSCCNQGYKVGCMFYNSLDEQLFHRLTRLIT</sequence>
<dbReference type="Proteomes" id="UP000178449">
    <property type="component" value="Unassembled WGS sequence"/>
</dbReference>
<accession>A0A1F6G542</accession>
<organism evidence="2 3">
    <name type="scientific">Candidatus Lambdaproteobacteria bacterium RIFOXYD2_FULL_50_16</name>
    <dbReference type="NCBI Taxonomy" id="1817772"/>
    <lineage>
        <taxon>Bacteria</taxon>
        <taxon>Pseudomonadati</taxon>
        <taxon>Pseudomonadota</taxon>
        <taxon>Candidatus Lambdaproteobacteria</taxon>
    </lineage>
</organism>
<comment type="caution">
    <text evidence="2">The sequence shown here is derived from an EMBL/GenBank/DDBJ whole genome shotgun (WGS) entry which is preliminary data.</text>
</comment>
<dbReference type="InterPro" id="IPR009875">
    <property type="entry name" value="PilZ_domain"/>
</dbReference>
<dbReference type="GO" id="GO:0035438">
    <property type="term" value="F:cyclic-di-GMP binding"/>
    <property type="evidence" value="ECO:0007669"/>
    <property type="project" value="InterPro"/>
</dbReference>
<evidence type="ECO:0000313" key="3">
    <source>
        <dbReference type="Proteomes" id="UP000178449"/>
    </source>
</evidence>
<dbReference type="Pfam" id="PF07238">
    <property type="entry name" value="PilZ"/>
    <property type="match status" value="1"/>
</dbReference>
<gene>
    <name evidence="2" type="ORF">A2527_13330</name>
</gene>
<proteinExistence type="predicted"/>
<feature type="domain" description="PilZ" evidence="1">
    <location>
        <begin position="55"/>
        <end position="159"/>
    </location>
</feature>
<reference evidence="2 3" key="1">
    <citation type="journal article" date="2016" name="Nat. Commun.">
        <title>Thousands of microbial genomes shed light on interconnected biogeochemical processes in an aquifer system.</title>
        <authorList>
            <person name="Anantharaman K."/>
            <person name="Brown C.T."/>
            <person name="Hug L.A."/>
            <person name="Sharon I."/>
            <person name="Castelle C.J."/>
            <person name="Probst A.J."/>
            <person name="Thomas B.C."/>
            <person name="Singh A."/>
            <person name="Wilkins M.J."/>
            <person name="Karaoz U."/>
            <person name="Brodie E.L."/>
            <person name="Williams K.H."/>
            <person name="Hubbard S.S."/>
            <person name="Banfield J.F."/>
        </authorList>
    </citation>
    <scope>NUCLEOTIDE SEQUENCE [LARGE SCALE GENOMIC DNA]</scope>
</reference>
<dbReference type="SUPFAM" id="SSF141371">
    <property type="entry name" value="PilZ domain-like"/>
    <property type="match status" value="1"/>
</dbReference>
<dbReference type="Gene3D" id="2.40.10.220">
    <property type="entry name" value="predicted glycosyltransferase like domains"/>
    <property type="match status" value="1"/>
</dbReference>
<dbReference type="AlphaFoldDB" id="A0A1F6G542"/>
<dbReference type="EMBL" id="MFNE01000052">
    <property type="protein sequence ID" value="OGG93229.1"/>
    <property type="molecule type" value="Genomic_DNA"/>
</dbReference>
<name>A0A1F6G542_9PROT</name>
<evidence type="ECO:0000313" key="2">
    <source>
        <dbReference type="EMBL" id="OGG93229.1"/>
    </source>
</evidence>